<dbReference type="AlphaFoldDB" id="A0AAD1Z8N6"/>
<evidence type="ECO:0000313" key="2">
    <source>
        <dbReference type="EMBL" id="CAI9763386.1"/>
    </source>
</evidence>
<dbReference type="EMBL" id="OU503041">
    <property type="protein sequence ID" value="CAI9763386.1"/>
    <property type="molecule type" value="Genomic_DNA"/>
</dbReference>
<reference evidence="2" key="1">
    <citation type="submission" date="2023-05" db="EMBL/GenBank/DDBJ databases">
        <authorList>
            <person name="Huff M."/>
        </authorList>
    </citation>
    <scope>NUCLEOTIDE SEQUENCE</scope>
</reference>
<organism evidence="2 3">
    <name type="scientific">Fraxinus pennsylvanica</name>
    <dbReference type="NCBI Taxonomy" id="56036"/>
    <lineage>
        <taxon>Eukaryota</taxon>
        <taxon>Viridiplantae</taxon>
        <taxon>Streptophyta</taxon>
        <taxon>Embryophyta</taxon>
        <taxon>Tracheophyta</taxon>
        <taxon>Spermatophyta</taxon>
        <taxon>Magnoliopsida</taxon>
        <taxon>eudicotyledons</taxon>
        <taxon>Gunneridae</taxon>
        <taxon>Pentapetalae</taxon>
        <taxon>asterids</taxon>
        <taxon>lamiids</taxon>
        <taxon>Lamiales</taxon>
        <taxon>Oleaceae</taxon>
        <taxon>Oleeae</taxon>
        <taxon>Fraxinus</taxon>
    </lineage>
</organism>
<proteinExistence type="predicted"/>
<evidence type="ECO:0000256" key="1">
    <source>
        <dbReference type="SAM" id="MobiDB-lite"/>
    </source>
</evidence>
<feature type="region of interest" description="Disordered" evidence="1">
    <location>
        <begin position="1"/>
        <end position="78"/>
    </location>
</feature>
<name>A0AAD1Z8N6_9LAMI</name>
<keyword evidence="3" id="KW-1185">Reference proteome</keyword>
<gene>
    <name evidence="2" type="ORF">FPE_LOCUS10816</name>
</gene>
<accession>A0AAD1Z8N6</accession>
<evidence type="ECO:0000313" key="3">
    <source>
        <dbReference type="Proteomes" id="UP000834106"/>
    </source>
</evidence>
<dbReference type="Proteomes" id="UP000834106">
    <property type="component" value="Chromosome 6"/>
</dbReference>
<protein>
    <submittedName>
        <fullName evidence="2">Uncharacterized protein</fullName>
    </submittedName>
</protein>
<sequence length="118" mass="12552">MPSIPLSDPSSSQTSTTTCRLCPDDFSESMQVPVESPSAVLVPSAQHPSPMQPSAPTPGSEPSAPTHDDSSAHLRSLPSHSMITRAKAVCADKIQVWTCTILGNFVHLLVSRVWDMGV</sequence>